<proteinExistence type="predicted"/>
<evidence type="ECO:0000259" key="1">
    <source>
        <dbReference type="Pfam" id="PF02746"/>
    </source>
</evidence>
<reference evidence="5" key="2">
    <citation type="journal article" date="2019" name="Int. J. Syst. Evol. Microbiol.">
        <title>The Global Catalogue of Microorganisms (GCM) 10K type strain sequencing project: providing services to taxonomists for standard genome sequencing and annotation.</title>
        <authorList>
            <consortium name="The Broad Institute Genomics Platform"/>
            <consortium name="The Broad Institute Genome Sequencing Center for Infectious Disease"/>
            <person name="Wu L."/>
            <person name="Ma J."/>
        </authorList>
    </citation>
    <scope>NUCLEOTIDE SEQUENCE [LARGE SCALE GENOMIC DNA]</scope>
    <source>
        <strain evidence="5">NBRC 107710</strain>
    </source>
</reference>
<accession>A0A7W6ALK6</accession>
<dbReference type="SUPFAM" id="SSF54826">
    <property type="entry name" value="Enolase N-terminal domain-like"/>
    <property type="match status" value="1"/>
</dbReference>
<dbReference type="Proteomes" id="UP000517759">
    <property type="component" value="Unassembled WGS sequence"/>
</dbReference>
<feature type="domain" description="Mandelate racemase/muconate lactonizing enzyme N-terminal" evidence="1">
    <location>
        <begin position="7"/>
        <end position="103"/>
    </location>
</feature>
<evidence type="ECO:0000313" key="5">
    <source>
        <dbReference type="Proteomes" id="UP001156881"/>
    </source>
</evidence>
<organism evidence="3 4">
    <name type="scientific">Methylobacterium brachythecii</name>
    <dbReference type="NCBI Taxonomy" id="1176177"/>
    <lineage>
        <taxon>Bacteria</taxon>
        <taxon>Pseudomonadati</taxon>
        <taxon>Pseudomonadota</taxon>
        <taxon>Alphaproteobacteria</taxon>
        <taxon>Hyphomicrobiales</taxon>
        <taxon>Methylobacteriaceae</taxon>
        <taxon>Methylobacterium</taxon>
    </lineage>
</organism>
<dbReference type="RefSeq" id="WP_246413206.1">
    <property type="nucleotide sequence ID" value="NZ_BSPG01000002.1"/>
</dbReference>
<dbReference type="EMBL" id="BSPG01000002">
    <property type="protein sequence ID" value="GLS42713.1"/>
    <property type="molecule type" value="Genomic_DNA"/>
</dbReference>
<evidence type="ECO:0000313" key="4">
    <source>
        <dbReference type="Proteomes" id="UP000517759"/>
    </source>
</evidence>
<dbReference type="InterPro" id="IPR029017">
    <property type="entry name" value="Enolase-like_N"/>
</dbReference>
<protein>
    <submittedName>
        <fullName evidence="3">L-alanine-DL-glutamate epimerase-like enolase superfamily enzyme</fullName>
    </submittedName>
</protein>
<reference evidence="3 4" key="3">
    <citation type="submission" date="2020-08" db="EMBL/GenBank/DDBJ databases">
        <title>Genomic Encyclopedia of Type Strains, Phase IV (KMG-IV): sequencing the most valuable type-strain genomes for metagenomic binning, comparative biology and taxonomic classification.</title>
        <authorList>
            <person name="Goeker M."/>
        </authorList>
    </citation>
    <scope>NUCLEOTIDE SEQUENCE [LARGE SCALE GENOMIC DNA]</scope>
    <source>
        <strain evidence="3 4">DSM 24105</strain>
    </source>
</reference>
<evidence type="ECO:0000313" key="3">
    <source>
        <dbReference type="EMBL" id="MBB3903969.1"/>
    </source>
</evidence>
<dbReference type="Pfam" id="PF02746">
    <property type="entry name" value="MR_MLE_N"/>
    <property type="match status" value="1"/>
</dbReference>
<dbReference type="Gene3D" id="3.30.390.10">
    <property type="entry name" value="Enolase-like, N-terminal domain"/>
    <property type="match status" value="1"/>
</dbReference>
<dbReference type="InterPro" id="IPR013341">
    <property type="entry name" value="Mandelate_racemase_N_dom"/>
</dbReference>
<keyword evidence="5" id="KW-1185">Reference proteome</keyword>
<reference evidence="2" key="4">
    <citation type="submission" date="2023-01" db="EMBL/GenBank/DDBJ databases">
        <title>Draft genome sequence of Methylobacterium brachythecii strain NBRC 107710.</title>
        <authorList>
            <person name="Sun Q."/>
            <person name="Mori K."/>
        </authorList>
    </citation>
    <scope>NUCLEOTIDE SEQUENCE</scope>
    <source>
        <strain evidence="2">NBRC 107710</strain>
    </source>
</reference>
<sequence>MSTIVQVETFIRNVPTIRRHVPAMATMHHPSIVLVRTRDADGIEGLGDGTTIGGLSYDEESPEGIKLAIDTYITPILLESDASRVAETMARIGRSVAGNHIAK</sequence>
<name>A0A7W6ALK6_9HYPH</name>
<gene>
    <name evidence="2" type="ORF">GCM10007884_06980</name>
    <name evidence="3" type="ORF">GGR33_003483</name>
</gene>
<dbReference type="EMBL" id="JACIDN010000006">
    <property type="protein sequence ID" value="MBB3903969.1"/>
    <property type="molecule type" value="Genomic_DNA"/>
</dbReference>
<evidence type="ECO:0000313" key="2">
    <source>
        <dbReference type="EMBL" id="GLS42713.1"/>
    </source>
</evidence>
<comment type="caution">
    <text evidence="3">The sequence shown here is derived from an EMBL/GenBank/DDBJ whole genome shotgun (WGS) entry which is preliminary data.</text>
</comment>
<dbReference type="AlphaFoldDB" id="A0A7W6ALK6"/>
<dbReference type="Proteomes" id="UP001156881">
    <property type="component" value="Unassembled WGS sequence"/>
</dbReference>
<reference evidence="2" key="1">
    <citation type="journal article" date="2014" name="Int. J. Syst. Evol. Microbiol.">
        <title>Complete genome of a new Firmicutes species belonging to the dominant human colonic microbiota ('Ruminococcus bicirculans') reveals two chromosomes and a selective capacity to utilize plant glucans.</title>
        <authorList>
            <consortium name="NISC Comparative Sequencing Program"/>
            <person name="Wegmann U."/>
            <person name="Louis P."/>
            <person name="Goesmann A."/>
            <person name="Henrissat B."/>
            <person name="Duncan S.H."/>
            <person name="Flint H.J."/>
        </authorList>
    </citation>
    <scope>NUCLEOTIDE SEQUENCE</scope>
    <source>
        <strain evidence="2">NBRC 107710</strain>
    </source>
</reference>